<dbReference type="EMBL" id="JAIHNG010000108">
    <property type="protein sequence ID" value="KAI5959251.1"/>
    <property type="molecule type" value="Genomic_DNA"/>
</dbReference>
<name>A0AAD5FZ07_9ASCO</name>
<keyword evidence="2" id="KW-1185">Reference proteome</keyword>
<protein>
    <submittedName>
        <fullName evidence="1">Uncharacterized protein</fullName>
    </submittedName>
</protein>
<evidence type="ECO:0000313" key="1">
    <source>
        <dbReference type="EMBL" id="KAI5959251.1"/>
    </source>
</evidence>
<gene>
    <name evidence="1" type="ORF">KGF57_002189</name>
</gene>
<dbReference type="RefSeq" id="XP_051609344.1">
    <property type="nucleotide sequence ID" value="XM_051751476.1"/>
</dbReference>
<reference evidence="1 2" key="1">
    <citation type="journal article" date="2022" name="DNA Res.">
        <title>Genome analysis of five recently described species of the CUG-Ser clade uncovers Candida theae as a new hybrid lineage with pathogenic potential in the Candida parapsilosis species complex.</title>
        <authorList>
            <person name="Mixao V."/>
            <person name="Del Olmo V."/>
            <person name="Hegedusova E."/>
            <person name="Saus E."/>
            <person name="Pryszcz L."/>
            <person name="Cillingova A."/>
            <person name="Nosek J."/>
            <person name="Gabaldon T."/>
        </authorList>
    </citation>
    <scope>NUCLEOTIDE SEQUENCE [LARGE SCALE GENOMIC DNA]</scope>
    <source>
        <strain evidence="1 2">CBS 12239</strain>
    </source>
</reference>
<sequence>MDYILITDSSQGFSLTPLSFLGMKICLREVETNETANEFVTEYGIIEHDDDDSMSFFSFLLGWIQKFDSKSLTEDQLQEFIRISSSNIKYGSDNQHVFMTHVSEVS</sequence>
<evidence type="ECO:0000313" key="2">
    <source>
        <dbReference type="Proteomes" id="UP001204833"/>
    </source>
</evidence>
<comment type="caution">
    <text evidence="1">The sequence shown here is derived from an EMBL/GenBank/DDBJ whole genome shotgun (WGS) entry which is preliminary data.</text>
</comment>
<organism evidence="1 2">
    <name type="scientific">Candida theae</name>
    <dbReference type="NCBI Taxonomy" id="1198502"/>
    <lineage>
        <taxon>Eukaryota</taxon>
        <taxon>Fungi</taxon>
        <taxon>Dikarya</taxon>
        <taxon>Ascomycota</taxon>
        <taxon>Saccharomycotina</taxon>
        <taxon>Pichiomycetes</taxon>
        <taxon>Debaryomycetaceae</taxon>
        <taxon>Candida/Lodderomyces clade</taxon>
        <taxon>Candida</taxon>
    </lineage>
</organism>
<dbReference type="Proteomes" id="UP001204833">
    <property type="component" value="Unassembled WGS sequence"/>
</dbReference>
<proteinExistence type="predicted"/>
<dbReference type="AlphaFoldDB" id="A0AAD5FZ07"/>
<accession>A0AAD5FZ07</accession>
<dbReference type="GeneID" id="76150248"/>